<evidence type="ECO:0008006" key="4">
    <source>
        <dbReference type="Google" id="ProtNLM"/>
    </source>
</evidence>
<dbReference type="Proteomes" id="UP000247702">
    <property type="component" value="Unassembled WGS sequence"/>
</dbReference>
<accession>A0A2Z6R1J5</accession>
<protein>
    <recommendedName>
        <fullName evidence="4">SAP domain-containing protein</fullName>
    </recommendedName>
</protein>
<dbReference type="AlphaFoldDB" id="A0A2Z6R1J5"/>
<dbReference type="EMBL" id="BEXD01000975">
    <property type="protein sequence ID" value="GBB91444.1"/>
    <property type="molecule type" value="Genomic_DNA"/>
</dbReference>
<feature type="region of interest" description="Disordered" evidence="1">
    <location>
        <begin position="292"/>
        <end position="325"/>
    </location>
</feature>
<gene>
    <name evidence="2" type="ORF">RclHR1_18760002</name>
</gene>
<evidence type="ECO:0000313" key="2">
    <source>
        <dbReference type="EMBL" id="GBB91444.1"/>
    </source>
</evidence>
<keyword evidence="3" id="KW-1185">Reference proteome</keyword>
<comment type="caution">
    <text evidence="2">The sequence shown here is derived from an EMBL/GenBank/DDBJ whole genome shotgun (WGS) entry which is preliminary data.</text>
</comment>
<evidence type="ECO:0000313" key="3">
    <source>
        <dbReference type="Proteomes" id="UP000247702"/>
    </source>
</evidence>
<organism evidence="2 3">
    <name type="scientific">Rhizophagus clarus</name>
    <dbReference type="NCBI Taxonomy" id="94130"/>
    <lineage>
        <taxon>Eukaryota</taxon>
        <taxon>Fungi</taxon>
        <taxon>Fungi incertae sedis</taxon>
        <taxon>Mucoromycota</taxon>
        <taxon>Glomeromycotina</taxon>
        <taxon>Glomeromycetes</taxon>
        <taxon>Glomerales</taxon>
        <taxon>Glomeraceae</taxon>
        <taxon>Rhizophagus</taxon>
    </lineage>
</organism>
<name>A0A2Z6R1J5_9GLOM</name>
<proteinExistence type="predicted"/>
<reference evidence="2 3" key="1">
    <citation type="submission" date="2017-11" db="EMBL/GenBank/DDBJ databases">
        <title>The genome of Rhizophagus clarus HR1 reveals common genetic basis of auxotrophy among arbuscular mycorrhizal fungi.</title>
        <authorList>
            <person name="Kobayashi Y."/>
        </authorList>
    </citation>
    <scope>NUCLEOTIDE SEQUENCE [LARGE SCALE GENOMIC DNA]</scope>
    <source>
        <strain evidence="2 3">HR1</strain>
    </source>
</reference>
<evidence type="ECO:0000256" key="1">
    <source>
        <dbReference type="SAM" id="MobiDB-lite"/>
    </source>
</evidence>
<sequence length="438" mass="51018">MGHLKNGPYRYREDLGGLCSIYAEYGYNIFDDLVKIISSYVKDHKYRISLLHQLELIRRHIKREYVHEICVENNGRIEHKECIDHCLPYAFGICNKMHIYRCDECSKFYSFFDELQEIISASLLELDDNGAIFIVDYKMRILPKSARETKTEFFGKHGWTLHTVLVYTKSSDYGNLDIAAYDHWSEDTKQDAWFTASSFHAVFDAMPNKPKWIIIISDNGPHYHNTEMMIILSHWKDWYNVEIKKWIFLEAEEAKTTIDSHHVQVRIAHAIKCYVRLGFDVTKGEDIENAGKDLHGTSISQMNPNHEKNKEQSSTTTIEKPNPQISIPSIPQSSWSVPIISSTENNLRHMKISEIKELLLAKNIAFDPNSNKSTLISLLEKQLIVKMTTDELNDMANKGELEFKIIPRLETIQNWIARYSSACKREMADIVLRREQRH</sequence>